<name>A0A5M3MZA1_CONPW</name>
<dbReference type="Proteomes" id="UP000053558">
    <property type="component" value="Unassembled WGS sequence"/>
</dbReference>
<dbReference type="RefSeq" id="XP_007765482.1">
    <property type="nucleotide sequence ID" value="XM_007767292.1"/>
</dbReference>
<evidence type="ECO:0000313" key="1">
    <source>
        <dbReference type="EMBL" id="EIW83965.1"/>
    </source>
</evidence>
<reference evidence="2" key="1">
    <citation type="journal article" date="2012" name="Science">
        <title>The Paleozoic origin of enzymatic lignin decomposition reconstructed from 31 fungal genomes.</title>
        <authorList>
            <person name="Floudas D."/>
            <person name="Binder M."/>
            <person name="Riley R."/>
            <person name="Barry K."/>
            <person name="Blanchette R.A."/>
            <person name="Henrissat B."/>
            <person name="Martinez A.T."/>
            <person name="Otillar R."/>
            <person name="Spatafora J.W."/>
            <person name="Yadav J.S."/>
            <person name="Aerts A."/>
            <person name="Benoit I."/>
            <person name="Boyd A."/>
            <person name="Carlson A."/>
            <person name="Copeland A."/>
            <person name="Coutinho P.M."/>
            <person name="de Vries R.P."/>
            <person name="Ferreira P."/>
            <person name="Findley K."/>
            <person name="Foster B."/>
            <person name="Gaskell J."/>
            <person name="Glotzer D."/>
            <person name="Gorecki P."/>
            <person name="Heitman J."/>
            <person name="Hesse C."/>
            <person name="Hori C."/>
            <person name="Igarashi K."/>
            <person name="Jurgens J.A."/>
            <person name="Kallen N."/>
            <person name="Kersten P."/>
            <person name="Kohler A."/>
            <person name="Kuees U."/>
            <person name="Kumar T.K.A."/>
            <person name="Kuo A."/>
            <person name="LaButti K."/>
            <person name="Larrondo L.F."/>
            <person name="Lindquist E."/>
            <person name="Ling A."/>
            <person name="Lombard V."/>
            <person name="Lucas S."/>
            <person name="Lundell T."/>
            <person name="Martin R."/>
            <person name="McLaughlin D.J."/>
            <person name="Morgenstern I."/>
            <person name="Morin E."/>
            <person name="Murat C."/>
            <person name="Nagy L.G."/>
            <person name="Nolan M."/>
            <person name="Ohm R.A."/>
            <person name="Patyshakuliyeva A."/>
            <person name="Rokas A."/>
            <person name="Ruiz-Duenas F.J."/>
            <person name="Sabat G."/>
            <person name="Salamov A."/>
            <person name="Samejima M."/>
            <person name="Schmutz J."/>
            <person name="Slot J.C."/>
            <person name="St John F."/>
            <person name="Stenlid J."/>
            <person name="Sun H."/>
            <person name="Sun S."/>
            <person name="Syed K."/>
            <person name="Tsang A."/>
            <person name="Wiebenga A."/>
            <person name="Young D."/>
            <person name="Pisabarro A."/>
            <person name="Eastwood D.C."/>
            <person name="Martin F."/>
            <person name="Cullen D."/>
            <person name="Grigoriev I.V."/>
            <person name="Hibbett D.S."/>
        </authorList>
    </citation>
    <scope>NUCLEOTIDE SEQUENCE [LARGE SCALE GENOMIC DNA]</scope>
    <source>
        <strain evidence="2">RWD-64-598 SS2</strain>
    </source>
</reference>
<accession>A0A5M3MZA1</accession>
<evidence type="ECO:0000313" key="2">
    <source>
        <dbReference type="Proteomes" id="UP000053558"/>
    </source>
</evidence>
<proteinExistence type="predicted"/>
<dbReference type="EMBL" id="JH711575">
    <property type="protein sequence ID" value="EIW83965.1"/>
    <property type="molecule type" value="Genomic_DNA"/>
</dbReference>
<keyword evidence="2" id="KW-1185">Reference proteome</keyword>
<organism evidence="1 2">
    <name type="scientific">Coniophora puteana (strain RWD-64-598)</name>
    <name type="common">Brown rot fungus</name>
    <dbReference type="NCBI Taxonomy" id="741705"/>
    <lineage>
        <taxon>Eukaryota</taxon>
        <taxon>Fungi</taxon>
        <taxon>Dikarya</taxon>
        <taxon>Basidiomycota</taxon>
        <taxon>Agaricomycotina</taxon>
        <taxon>Agaricomycetes</taxon>
        <taxon>Agaricomycetidae</taxon>
        <taxon>Boletales</taxon>
        <taxon>Coniophorineae</taxon>
        <taxon>Coniophoraceae</taxon>
        <taxon>Coniophora</taxon>
    </lineage>
</organism>
<dbReference type="KEGG" id="cput:CONPUDRAFT_80492"/>
<sequence length="254" mass="29220">MCLCRRPYAPINKLDGLLCLVSARRRSPHSHWLPVLHRYRFASALLRPSPFASSVLRSRRSAQPKRNWRLVLLVVLSVTCPRSHSAYLFEVYCCQTDTMCNLILPVRVCIKCSRKDAIFSERLFREKDKEWGWRASREVDNDTLSLELEQDCYSRWCVYSSDHPDYCMCCSLTCKQWRGKIRELHGGSSSYVCSVCTDPPEADIQTPEPEPPFPKRKASQFQGFSIHDAVSCAFLHTIAYSKATMGLKRHSYAA</sequence>
<dbReference type="OrthoDB" id="2659971at2759"/>
<gene>
    <name evidence="1" type="ORF">CONPUDRAFT_80492</name>
</gene>
<protein>
    <submittedName>
        <fullName evidence="1">Uncharacterized protein</fullName>
    </submittedName>
</protein>
<comment type="caution">
    <text evidence="1">The sequence shown here is derived from an EMBL/GenBank/DDBJ whole genome shotgun (WGS) entry which is preliminary data.</text>
</comment>
<dbReference type="GeneID" id="19210093"/>
<dbReference type="AlphaFoldDB" id="A0A5M3MZA1"/>